<dbReference type="AlphaFoldDB" id="A0AA36JDT7"/>
<feature type="transmembrane region" description="Helical" evidence="1">
    <location>
        <begin position="132"/>
        <end position="150"/>
    </location>
</feature>
<comment type="caution">
    <text evidence="2">The sequence shown here is derived from an EMBL/GenBank/DDBJ whole genome shotgun (WGS) entry which is preliminary data.</text>
</comment>
<organism evidence="2 3">
    <name type="scientific">Effrenium voratum</name>
    <dbReference type="NCBI Taxonomy" id="2562239"/>
    <lineage>
        <taxon>Eukaryota</taxon>
        <taxon>Sar</taxon>
        <taxon>Alveolata</taxon>
        <taxon>Dinophyceae</taxon>
        <taxon>Suessiales</taxon>
        <taxon>Symbiodiniaceae</taxon>
        <taxon>Effrenium</taxon>
    </lineage>
</organism>
<feature type="transmembrane region" description="Helical" evidence="1">
    <location>
        <begin position="480"/>
        <end position="499"/>
    </location>
</feature>
<sequence>MSCDDMDCDSRSLPCILTYNGCLPAVVLNYSLILVQLPAYLLTSPKRRARVLWALAFFWAFQVLLCFAVTCSGVSIVWCAMLGYSIGTTWVFGDVSSPACRIRKFVSHSWHAAVWFKVLSLLLVYNLKAAAVAGQTAACLMMVLFSFGKLPGFAQAPWSLFAGVLVFLAVLAFRRPQEPVFLDRLCINQLSSKAKGEGVLCIGGVLKASEELLVIWDRSYCERLWCIFELAAFLKAHADEATVKVRVQPLSLATLCMASFGLNVALCVGSITFPYTSFLAFVSAMLGVCIYGWMSGTMLMHHGENVETMHGQLQSFSAADSKCYCCSKGHNELDGSHMLCDRQIILHCIQNWFGSTEEFESSVKHHVRGALAHHLGGMCYPFGWLIAAHLPTLWLQMDYAAAAWNKGELVGGLEYFLTGMFGLFVVSPFGVASIYLCVRWTSGCHPVLRKLLAATFAVAVAVATQISLTVCVDMYSETPILGRALWASVLLVPSLVIWWRAACT</sequence>
<gene>
    <name evidence="2" type="ORF">EVOR1521_LOCUS25928</name>
</gene>
<protein>
    <submittedName>
        <fullName evidence="2">Uncharacterized protein</fullName>
    </submittedName>
</protein>
<keyword evidence="1" id="KW-0472">Membrane</keyword>
<feature type="transmembrane region" description="Helical" evidence="1">
    <location>
        <begin position="16"/>
        <end position="40"/>
    </location>
</feature>
<keyword evidence="1" id="KW-1133">Transmembrane helix</keyword>
<accession>A0AA36JDT7</accession>
<feature type="transmembrane region" description="Helical" evidence="1">
    <location>
        <begin position="375"/>
        <end position="395"/>
    </location>
</feature>
<keyword evidence="1" id="KW-0812">Transmembrane</keyword>
<dbReference type="Proteomes" id="UP001178507">
    <property type="component" value="Unassembled WGS sequence"/>
</dbReference>
<feature type="transmembrane region" description="Helical" evidence="1">
    <location>
        <begin position="415"/>
        <end position="438"/>
    </location>
</feature>
<keyword evidence="3" id="KW-1185">Reference proteome</keyword>
<proteinExistence type="predicted"/>
<feature type="transmembrane region" description="Helical" evidence="1">
    <location>
        <begin position="250"/>
        <end position="271"/>
    </location>
</feature>
<feature type="transmembrane region" description="Helical" evidence="1">
    <location>
        <begin position="277"/>
        <end position="294"/>
    </location>
</feature>
<feature type="transmembrane region" description="Helical" evidence="1">
    <location>
        <begin position="450"/>
        <end position="468"/>
    </location>
</feature>
<evidence type="ECO:0000313" key="3">
    <source>
        <dbReference type="Proteomes" id="UP001178507"/>
    </source>
</evidence>
<name>A0AA36JDT7_9DINO</name>
<dbReference type="EMBL" id="CAUJNA010003484">
    <property type="protein sequence ID" value="CAJ1403201.1"/>
    <property type="molecule type" value="Genomic_DNA"/>
</dbReference>
<reference evidence="2" key="1">
    <citation type="submission" date="2023-08" db="EMBL/GenBank/DDBJ databases">
        <authorList>
            <person name="Chen Y."/>
            <person name="Shah S."/>
            <person name="Dougan E. K."/>
            <person name="Thang M."/>
            <person name="Chan C."/>
        </authorList>
    </citation>
    <scope>NUCLEOTIDE SEQUENCE</scope>
</reference>
<feature type="transmembrane region" description="Helical" evidence="1">
    <location>
        <begin position="52"/>
        <end position="85"/>
    </location>
</feature>
<feature type="transmembrane region" description="Helical" evidence="1">
    <location>
        <begin position="156"/>
        <end position="174"/>
    </location>
</feature>
<evidence type="ECO:0000256" key="1">
    <source>
        <dbReference type="SAM" id="Phobius"/>
    </source>
</evidence>
<evidence type="ECO:0000313" key="2">
    <source>
        <dbReference type="EMBL" id="CAJ1403201.1"/>
    </source>
</evidence>